<gene>
    <name evidence="1" type="ORF">TNIN_166111</name>
</gene>
<dbReference type="OrthoDB" id="10309055at2759"/>
<dbReference type="EMBL" id="BMAV01002123">
    <property type="protein sequence ID" value="GFY40815.1"/>
    <property type="molecule type" value="Genomic_DNA"/>
</dbReference>
<reference evidence="1" key="1">
    <citation type="submission" date="2020-08" db="EMBL/GenBank/DDBJ databases">
        <title>Multicomponent nature underlies the extraordinary mechanical properties of spider dragline silk.</title>
        <authorList>
            <person name="Kono N."/>
            <person name="Nakamura H."/>
            <person name="Mori M."/>
            <person name="Yoshida Y."/>
            <person name="Ohtoshi R."/>
            <person name="Malay A.D."/>
            <person name="Moran D.A.P."/>
            <person name="Tomita M."/>
            <person name="Numata K."/>
            <person name="Arakawa K."/>
        </authorList>
    </citation>
    <scope>NUCLEOTIDE SEQUENCE</scope>
</reference>
<proteinExistence type="predicted"/>
<sequence length="163" mass="18451">MNIFTMFSAHLTGMCSTLHTTKPETIPALRHQLDGKKEILTYWEVDSRSIPRTQNDYVSRIPFNTTKASRTGIVVLLIATHQTVCQSVHKAANNDFLRNLSHFKGYRFIRREQGLSCQARGGKRDLSFIASTRERKIMTSPPSPFLHVPPCHNCGYVNACVNC</sequence>
<organism evidence="1 2">
    <name type="scientific">Trichonephila inaurata madagascariensis</name>
    <dbReference type="NCBI Taxonomy" id="2747483"/>
    <lineage>
        <taxon>Eukaryota</taxon>
        <taxon>Metazoa</taxon>
        <taxon>Ecdysozoa</taxon>
        <taxon>Arthropoda</taxon>
        <taxon>Chelicerata</taxon>
        <taxon>Arachnida</taxon>
        <taxon>Araneae</taxon>
        <taxon>Araneomorphae</taxon>
        <taxon>Entelegynae</taxon>
        <taxon>Araneoidea</taxon>
        <taxon>Nephilidae</taxon>
        <taxon>Trichonephila</taxon>
        <taxon>Trichonephila inaurata</taxon>
    </lineage>
</organism>
<comment type="caution">
    <text evidence="1">The sequence shown here is derived from an EMBL/GenBank/DDBJ whole genome shotgun (WGS) entry which is preliminary data.</text>
</comment>
<evidence type="ECO:0000313" key="1">
    <source>
        <dbReference type="EMBL" id="GFY40815.1"/>
    </source>
</evidence>
<keyword evidence="2" id="KW-1185">Reference proteome</keyword>
<accession>A0A8X7BR92</accession>
<dbReference type="Proteomes" id="UP000886998">
    <property type="component" value="Unassembled WGS sequence"/>
</dbReference>
<evidence type="ECO:0000313" key="2">
    <source>
        <dbReference type="Proteomes" id="UP000886998"/>
    </source>
</evidence>
<protein>
    <submittedName>
        <fullName evidence="1">Uncharacterized protein</fullName>
    </submittedName>
</protein>
<dbReference type="AlphaFoldDB" id="A0A8X7BR92"/>
<name>A0A8X7BR92_9ARAC</name>